<comment type="caution">
    <text evidence="1">The sequence shown here is derived from an EMBL/GenBank/DDBJ whole genome shotgun (WGS) entry which is preliminary data.</text>
</comment>
<evidence type="ECO:0000313" key="2">
    <source>
        <dbReference type="Proteomes" id="UP000533641"/>
    </source>
</evidence>
<evidence type="ECO:0008006" key="3">
    <source>
        <dbReference type="Google" id="ProtNLM"/>
    </source>
</evidence>
<reference evidence="1 2" key="1">
    <citation type="submission" date="2020-08" db="EMBL/GenBank/DDBJ databases">
        <title>Genomic Encyclopedia of Type Strains, Phase IV (KMG-V): Genome sequencing to study the core and pangenomes of soil and plant-associated prokaryotes.</title>
        <authorList>
            <person name="Whitman W."/>
        </authorList>
    </citation>
    <scope>NUCLEOTIDE SEQUENCE [LARGE SCALE GENOMIC DNA]</scope>
    <source>
        <strain evidence="1 2">SEMIA 402</strain>
    </source>
</reference>
<organism evidence="1 2">
    <name type="scientific">Rhizobium mongolense</name>
    <dbReference type="NCBI Taxonomy" id="57676"/>
    <lineage>
        <taxon>Bacteria</taxon>
        <taxon>Pseudomonadati</taxon>
        <taxon>Pseudomonadota</taxon>
        <taxon>Alphaproteobacteria</taxon>
        <taxon>Hyphomicrobiales</taxon>
        <taxon>Rhizobiaceae</taxon>
        <taxon>Rhizobium/Agrobacterium group</taxon>
        <taxon>Rhizobium</taxon>
    </lineage>
</organism>
<protein>
    <recommendedName>
        <fullName evidence="3">DUF2513 domain-containing protein</fullName>
    </recommendedName>
</protein>
<dbReference type="Pfam" id="PF10711">
    <property type="entry name" value="DUF2513"/>
    <property type="match status" value="1"/>
</dbReference>
<dbReference type="EMBL" id="JACIGM010000001">
    <property type="protein sequence ID" value="MBB4272809.1"/>
    <property type="molecule type" value="Genomic_DNA"/>
</dbReference>
<proteinExistence type="predicted"/>
<sequence>MEKLNRESGRMPHRFKYRGDDMKLEMDLLRDLLLYIEEKATRVHSDLEDIQIDGWPGEEVAYHVVQAEADGLIKATITEIPGDDDPALLFIEYSVHRLTMRGHDFLGNIKEPSNWEAVKDGTKKVGAITVDAAVGIAQAYIKAKIAAYTGLPL</sequence>
<name>A0A7W6WCR5_9HYPH</name>
<gene>
    <name evidence="1" type="ORF">GGE12_000551</name>
</gene>
<dbReference type="AlphaFoldDB" id="A0A7W6WCR5"/>
<dbReference type="RefSeq" id="WP_210313986.1">
    <property type="nucleotide sequence ID" value="NZ_JACIGM010000001.1"/>
</dbReference>
<evidence type="ECO:0000313" key="1">
    <source>
        <dbReference type="EMBL" id="MBB4272809.1"/>
    </source>
</evidence>
<dbReference type="Proteomes" id="UP000533641">
    <property type="component" value="Unassembled WGS sequence"/>
</dbReference>
<dbReference type="InterPro" id="IPR019650">
    <property type="entry name" value="DUF2513"/>
</dbReference>
<accession>A0A7W6WCR5</accession>